<name>A0AAD5U1T8_9FUNG</name>
<gene>
    <name evidence="1" type="ORF">HK099_003243</name>
</gene>
<keyword evidence="2" id="KW-1185">Reference proteome</keyword>
<proteinExistence type="predicted"/>
<reference evidence="1" key="1">
    <citation type="submission" date="2020-05" db="EMBL/GenBank/DDBJ databases">
        <title>Phylogenomic resolution of chytrid fungi.</title>
        <authorList>
            <person name="Stajich J.E."/>
            <person name="Amses K."/>
            <person name="Simmons R."/>
            <person name="Seto K."/>
            <person name="Myers J."/>
            <person name="Bonds A."/>
            <person name="Quandt C.A."/>
            <person name="Barry K."/>
            <person name="Liu P."/>
            <person name="Grigoriev I."/>
            <person name="Longcore J.E."/>
            <person name="James T.Y."/>
        </authorList>
    </citation>
    <scope>NUCLEOTIDE SEQUENCE</scope>
    <source>
        <strain evidence="1">JEL0476</strain>
    </source>
</reference>
<dbReference type="InterPro" id="IPR042031">
    <property type="entry name" value="SKA1_MBD_sf"/>
</dbReference>
<dbReference type="EMBL" id="JADGJW010000215">
    <property type="protein sequence ID" value="KAJ3221687.1"/>
    <property type="molecule type" value="Genomic_DNA"/>
</dbReference>
<dbReference type="AlphaFoldDB" id="A0AAD5U1T8"/>
<organism evidence="1 2">
    <name type="scientific">Clydaea vesicula</name>
    <dbReference type="NCBI Taxonomy" id="447962"/>
    <lineage>
        <taxon>Eukaryota</taxon>
        <taxon>Fungi</taxon>
        <taxon>Fungi incertae sedis</taxon>
        <taxon>Chytridiomycota</taxon>
        <taxon>Chytridiomycota incertae sedis</taxon>
        <taxon>Chytridiomycetes</taxon>
        <taxon>Lobulomycetales</taxon>
        <taxon>Lobulomycetaceae</taxon>
        <taxon>Clydaea</taxon>
    </lineage>
</organism>
<protein>
    <submittedName>
        <fullName evidence="1">Uncharacterized protein</fullName>
    </submittedName>
</protein>
<accession>A0AAD5U1T8</accession>
<dbReference type="Proteomes" id="UP001211065">
    <property type="component" value="Unassembled WGS sequence"/>
</dbReference>
<evidence type="ECO:0000313" key="1">
    <source>
        <dbReference type="EMBL" id="KAJ3221687.1"/>
    </source>
</evidence>
<sequence>MLDPSKFKSTIIDADINKKNNAEFLKSNDFVKEETSFEENDKLEDMVHSLQSFGNNLNDEEGIQDNKFNEILEFKDYKLFQDCTNLNGISPMSSNAMEPPTLTSLETPPIPKRKSDSIFDPLMSAVSENEYFKLPEFITNQISLIQLNEVVQEFNDAITDKRFLNDASINELSVQDLKKLSVEKRFIKPSLTALLFLEKLDHRDEVASHDSQNLTKLYRVKF</sequence>
<evidence type="ECO:0000313" key="2">
    <source>
        <dbReference type="Proteomes" id="UP001211065"/>
    </source>
</evidence>
<dbReference type="Gene3D" id="1.10.10.1890">
    <property type="entry name" value="Ska1 microtubule binding domain-like"/>
    <property type="match status" value="1"/>
</dbReference>
<comment type="caution">
    <text evidence="1">The sequence shown here is derived from an EMBL/GenBank/DDBJ whole genome shotgun (WGS) entry which is preliminary data.</text>
</comment>